<dbReference type="EMBL" id="PDUD01000042">
    <property type="protein sequence ID" value="PHN02267.1"/>
    <property type="molecule type" value="Genomic_DNA"/>
</dbReference>
<organism evidence="2 3">
    <name type="scientific">Flavilitoribacter nigricans (strain ATCC 23147 / DSM 23189 / NBRC 102662 / NCIMB 1420 / SS-2)</name>
    <name type="common">Lewinella nigricans</name>
    <dbReference type="NCBI Taxonomy" id="1122177"/>
    <lineage>
        <taxon>Bacteria</taxon>
        <taxon>Pseudomonadati</taxon>
        <taxon>Bacteroidota</taxon>
        <taxon>Saprospiria</taxon>
        <taxon>Saprospirales</taxon>
        <taxon>Lewinellaceae</taxon>
        <taxon>Flavilitoribacter</taxon>
    </lineage>
</organism>
<dbReference type="InterPro" id="IPR059226">
    <property type="entry name" value="Choice_anch_Q_dom"/>
</dbReference>
<comment type="caution">
    <text evidence="2">The sequence shown here is derived from an EMBL/GenBank/DDBJ whole genome shotgun (WGS) entry which is preliminary data.</text>
</comment>
<proteinExistence type="predicted"/>
<name>A0A2D0N1C7_FLAN2</name>
<evidence type="ECO:0000313" key="3">
    <source>
        <dbReference type="Proteomes" id="UP000223913"/>
    </source>
</evidence>
<dbReference type="SUPFAM" id="SSF51126">
    <property type="entry name" value="Pectin lyase-like"/>
    <property type="match status" value="1"/>
</dbReference>
<dbReference type="InterPro" id="IPR006626">
    <property type="entry name" value="PbH1"/>
</dbReference>
<reference evidence="2 3" key="1">
    <citation type="submission" date="2017-10" db="EMBL/GenBank/DDBJ databases">
        <title>The draft genome sequence of Lewinella nigricans NBRC 102662.</title>
        <authorList>
            <person name="Wang K."/>
        </authorList>
    </citation>
    <scope>NUCLEOTIDE SEQUENCE [LARGE SCALE GENOMIC DNA]</scope>
    <source>
        <strain evidence="2 3">NBRC 102662</strain>
    </source>
</reference>
<gene>
    <name evidence="2" type="ORF">CRP01_32735</name>
</gene>
<evidence type="ECO:0000313" key="2">
    <source>
        <dbReference type="EMBL" id="PHN02267.1"/>
    </source>
</evidence>
<dbReference type="AlphaFoldDB" id="A0A2D0N1C7"/>
<sequence>MLKAYGKMHNLKPNPMKIKELILLLVGLAGSTGLHATNYYVANGGSNANSGLSAAEAFITIQHAVGLIAAGDTVFVADGTYAGFDVRDVSGTPAAPIVFRATGTQALINQSGPIRNDGINVENADHIVIDGFICNNMPGNGNGIRVVLGDHCVVRNNSCDNNAERGIFTAFTDDILIEFNTCTNSIDEHGIYVSNSSDRPIIRYNTCYGNNNIGIHMNGDLSAGGDGIISDAQVYGNIIFDNNLAAGINMDGVENPVVYNNLIYNNHSAQGIALFQQDGAIPSRGAKIYNNTIIVPDDGRWGILVKAGSNVGTEIYNNIIINQHAWRGCIAAENIEQFSSDYNLLNDKLSATGDGSTVPLSEWQGLGLDEHSLLVDDPENVFADPGGQDFQLKAGSPAIDRGTDAVQSVVAIDLSGNARPQGAAFDIGAYEFPATVGTQHPLAGHLRVFPNPARKSFTLETDADLGPVRLLLLRDATGRPVRAYSFFKRQYDLDGLEAGFYLLEIRTDHEQPILRKILVQ</sequence>
<feature type="domain" description="Periplasmic copper-binding protein NosD beta helix" evidence="1">
    <location>
        <begin position="100"/>
        <end position="266"/>
    </location>
</feature>
<dbReference type="SMART" id="SM00710">
    <property type="entry name" value="PbH1"/>
    <property type="match status" value="8"/>
</dbReference>
<dbReference type="InterPro" id="IPR012334">
    <property type="entry name" value="Pectin_lyas_fold"/>
</dbReference>
<dbReference type="InterPro" id="IPR011050">
    <property type="entry name" value="Pectin_lyase_fold/virulence"/>
</dbReference>
<protein>
    <recommendedName>
        <fullName evidence="1">Periplasmic copper-binding protein NosD beta helix domain-containing protein</fullName>
    </recommendedName>
</protein>
<dbReference type="Gene3D" id="2.160.20.10">
    <property type="entry name" value="Single-stranded right-handed beta-helix, Pectin lyase-like"/>
    <property type="match status" value="1"/>
</dbReference>
<dbReference type="InterPro" id="IPR007742">
    <property type="entry name" value="NosD_dom"/>
</dbReference>
<accession>A0A2D0N1C7</accession>
<keyword evidence="3" id="KW-1185">Reference proteome</keyword>
<dbReference type="Pfam" id="PF05048">
    <property type="entry name" value="NosD"/>
    <property type="match status" value="1"/>
</dbReference>
<evidence type="ECO:0000259" key="1">
    <source>
        <dbReference type="Pfam" id="PF05048"/>
    </source>
</evidence>
<dbReference type="NCBIfam" id="NF041518">
    <property type="entry name" value="choice_anch_Q"/>
    <property type="match status" value="1"/>
</dbReference>
<dbReference type="Proteomes" id="UP000223913">
    <property type="component" value="Unassembled WGS sequence"/>
</dbReference>